<dbReference type="InterPro" id="IPR002178">
    <property type="entry name" value="PTS_EIIA_type-2_dom"/>
</dbReference>
<dbReference type="Pfam" id="PF00359">
    <property type="entry name" value="PTS_EIIA_2"/>
    <property type="match status" value="1"/>
</dbReference>
<dbReference type="Pfam" id="PF00999">
    <property type="entry name" value="Na_H_Exchanger"/>
    <property type="match status" value="1"/>
</dbReference>
<dbReference type="SUPFAM" id="SSF55804">
    <property type="entry name" value="Phoshotransferase/anion transport protein"/>
    <property type="match status" value="1"/>
</dbReference>
<evidence type="ECO:0000256" key="3">
    <source>
        <dbReference type="ARBA" id="ARBA00022692"/>
    </source>
</evidence>
<reference evidence="9 10" key="1">
    <citation type="journal article" date="2016" name="C (Basel)">
        <title>Selective Growth of and Electricity Production by Marine Exoelectrogenic Bacteria in Self-Aggregated Hydrogel of Microbially Reduced Graphene Oxide.</title>
        <authorList>
            <person name="Yoshida N."/>
            <person name="Goto Y."/>
            <person name="Miyata Y."/>
        </authorList>
    </citation>
    <scope>NUCLEOTIDE SEQUENCE [LARGE SCALE GENOMIC DNA]</scope>
    <source>
        <strain evidence="9 10">NIT-T3</strain>
    </source>
</reference>
<dbReference type="InterPro" id="IPR038770">
    <property type="entry name" value="Na+/solute_symporter_sf"/>
</dbReference>
<feature type="transmembrane region" description="Helical" evidence="7">
    <location>
        <begin position="211"/>
        <end position="231"/>
    </location>
</feature>
<protein>
    <recommendedName>
        <fullName evidence="8">PTS EIIA type-2 domain-containing protein</fullName>
    </recommendedName>
</protein>
<dbReference type="CDD" id="cd00211">
    <property type="entry name" value="PTS_IIA_fru"/>
    <property type="match status" value="1"/>
</dbReference>
<gene>
    <name evidence="9" type="ORF">DESUT3_30930</name>
</gene>
<feature type="transmembrane region" description="Helical" evidence="7">
    <location>
        <begin position="293"/>
        <end position="311"/>
    </location>
</feature>
<dbReference type="Proteomes" id="UP001319827">
    <property type="component" value="Chromosome"/>
</dbReference>
<comment type="subcellular location">
    <subcellularLocation>
        <location evidence="1">Membrane</location>
        <topology evidence="1">Multi-pass membrane protein</topology>
    </subcellularLocation>
</comment>
<dbReference type="InterPro" id="IPR016152">
    <property type="entry name" value="PTrfase/Anion_transptr"/>
</dbReference>
<feature type="transmembrane region" description="Helical" evidence="7">
    <location>
        <begin position="175"/>
        <end position="199"/>
    </location>
</feature>
<keyword evidence="3 7" id="KW-0812">Transmembrane</keyword>
<feature type="transmembrane region" description="Helical" evidence="7">
    <location>
        <begin position="69"/>
        <end position="89"/>
    </location>
</feature>
<feature type="transmembrane region" description="Helical" evidence="7">
    <location>
        <begin position="355"/>
        <end position="380"/>
    </location>
</feature>
<feature type="domain" description="PTS EIIA type-2" evidence="8">
    <location>
        <begin position="419"/>
        <end position="562"/>
    </location>
</feature>
<evidence type="ECO:0000256" key="5">
    <source>
        <dbReference type="ARBA" id="ARBA00023065"/>
    </source>
</evidence>
<keyword evidence="5" id="KW-0406">Ion transport</keyword>
<feature type="transmembrane region" description="Helical" evidence="7">
    <location>
        <begin position="317"/>
        <end position="343"/>
    </location>
</feature>
<dbReference type="EMBL" id="AP024355">
    <property type="protein sequence ID" value="BCR06024.1"/>
    <property type="molecule type" value="Genomic_DNA"/>
</dbReference>
<keyword evidence="6 7" id="KW-0472">Membrane</keyword>
<feature type="transmembrane region" description="Helical" evidence="7">
    <location>
        <begin position="109"/>
        <end position="129"/>
    </location>
</feature>
<organism evidence="9 10">
    <name type="scientific">Desulfuromonas versatilis</name>
    <dbReference type="NCBI Taxonomy" id="2802975"/>
    <lineage>
        <taxon>Bacteria</taxon>
        <taxon>Pseudomonadati</taxon>
        <taxon>Thermodesulfobacteriota</taxon>
        <taxon>Desulfuromonadia</taxon>
        <taxon>Desulfuromonadales</taxon>
        <taxon>Desulfuromonadaceae</taxon>
        <taxon>Desulfuromonas</taxon>
    </lineage>
</organism>
<evidence type="ECO:0000256" key="7">
    <source>
        <dbReference type="SAM" id="Phobius"/>
    </source>
</evidence>
<dbReference type="Gene3D" id="3.40.930.10">
    <property type="entry name" value="Mannitol-specific EII, Chain A"/>
    <property type="match status" value="1"/>
</dbReference>
<dbReference type="PROSITE" id="PS51094">
    <property type="entry name" value="PTS_EIIA_TYPE_2"/>
    <property type="match status" value="1"/>
</dbReference>
<keyword evidence="4 7" id="KW-1133">Transmembrane helix</keyword>
<evidence type="ECO:0000256" key="4">
    <source>
        <dbReference type="ARBA" id="ARBA00022989"/>
    </source>
</evidence>
<dbReference type="PANTHER" id="PTHR32468">
    <property type="entry name" value="CATION/H + ANTIPORTER"/>
    <property type="match status" value="1"/>
</dbReference>
<dbReference type="Gene3D" id="1.20.1530.20">
    <property type="match status" value="1"/>
</dbReference>
<dbReference type="PROSITE" id="PS00372">
    <property type="entry name" value="PTS_EIIA_TYPE_2_HIS"/>
    <property type="match status" value="1"/>
</dbReference>
<feature type="transmembrane region" description="Helical" evidence="7">
    <location>
        <begin position="251"/>
        <end position="281"/>
    </location>
</feature>
<dbReference type="PANTHER" id="PTHR32468:SF0">
    <property type="entry name" value="K(+)_H(+) ANTIPORTER 1"/>
    <property type="match status" value="1"/>
</dbReference>
<sequence length="566" mass="59645">MASLSPNETTLFLLALGVLLAGARILGEVARRCNQPAVLGEIAAGILLGPTVLGNLAPQLSAALFPRSGGGAVALDALMTLAITLFLLVAGMEINLSSVWRQGKMALSVGIAGIVGPFAAGFAAAWWMPGLLGLEPGSDKLIFALFLGTALSISALPVIAKTLMDLNLYRSDLGMMLIAAAVFNDLVGWIVFAVILGLMGTVGAGHPDIGLTIFCVVAFALLMLTVVRWLLHRILPWIQAHTSWPGGVLGFALALALVCAAFTEWVGVHAIFGSFLAGVALGDSTHLRQRTRATITQFVSFIFAPLFFAGIGLKVDFIAHFSLLPVLLVLAIACLGKIAGCGLGARLAGLPKREAWALGLGMNARGAMEIILGLLALQYGVINERLFVALVVMALVTSLISGPAIQAVLRLRKPRRFINYLKARAFIPRLQASNREAAIRELTQVLAPLAALPPEEVAQAVLAREALMPTGIGHGVAVPHARLDNLATPLLGVGISCAGIDFDAPDGRPASLVFLLLTPREDDGAQLEILADISRTFRDKPMRDQALEACGATEFFALVRAGQEEH</sequence>
<feature type="transmembrane region" description="Helical" evidence="7">
    <location>
        <begin position="386"/>
        <end position="409"/>
    </location>
</feature>
<keyword evidence="2" id="KW-0813">Transport</keyword>
<reference evidence="9 10" key="2">
    <citation type="journal article" date="2021" name="Int. J. Syst. Evol. Microbiol.">
        <title>Isolation and Polyphasic Characterization of Desulfuromonas versatilis sp. Nov., an Electrogenic Bacteria Capable of Versatile Metabolism Isolated from a Graphene Oxide-Reducing Enrichment Culture.</title>
        <authorList>
            <person name="Xie L."/>
            <person name="Yoshida N."/>
            <person name="Ishii S."/>
            <person name="Meng L."/>
        </authorList>
    </citation>
    <scope>NUCLEOTIDE SEQUENCE [LARGE SCALE GENOMIC DNA]</scope>
    <source>
        <strain evidence="9 10">NIT-T3</strain>
    </source>
</reference>
<evidence type="ECO:0000313" key="10">
    <source>
        <dbReference type="Proteomes" id="UP001319827"/>
    </source>
</evidence>
<dbReference type="InterPro" id="IPR006153">
    <property type="entry name" value="Cation/H_exchanger_TM"/>
</dbReference>
<evidence type="ECO:0000256" key="6">
    <source>
        <dbReference type="ARBA" id="ARBA00023136"/>
    </source>
</evidence>
<keyword evidence="10" id="KW-1185">Reference proteome</keyword>
<evidence type="ECO:0000256" key="1">
    <source>
        <dbReference type="ARBA" id="ARBA00004141"/>
    </source>
</evidence>
<evidence type="ECO:0000256" key="2">
    <source>
        <dbReference type="ARBA" id="ARBA00022448"/>
    </source>
</evidence>
<dbReference type="InterPro" id="IPR050794">
    <property type="entry name" value="CPA2_transporter"/>
</dbReference>
<dbReference type="RefSeq" id="WP_221249407.1">
    <property type="nucleotide sequence ID" value="NZ_AP024355.1"/>
</dbReference>
<name>A0ABM8HVJ4_9BACT</name>
<proteinExistence type="predicted"/>
<feature type="transmembrane region" description="Helical" evidence="7">
    <location>
        <begin position="141"/>
        <end position="160"/>
    </location>
</feature>
<evidence type="ECO:0000259" key="8">
    <source>
        <dbReference type="PROSITE" id="PS51094"/>
    </source>
</evidence>
<accession>A0ABM8HVJ4</accession>
<evidence type="ECO:0000313" key="9">
    <source>
        <dbReference type="EMBL" id="BCR06024.1"/>
    </source>
</evidence>
<feature type="transmembrane region" description="Helical" evidence="7">
    <location>
        <begin position="37"/>
        <end position="57"/>
    </location>
</feature>